<dbReference type="Gene3D" id="1.10.460.10">
    <property type="entry name" value="Topoisomerase I, domain 2"/>
    <property type="match status" value="1"/>
</dbReference>
<dbReference type="Pfam" id="PF01131">
    <property type="entry name" value="Topoisom_bac"/>
    <property type="match status" value="1"/>
</dbReference>
<dbReference type="Proteomes" id="UP000282378">
    <property type="component" value="Unassembled WGS sequence"/>
</dbReference>
<dbReference type="SUPFAM" id="SSF56712">
    <property type="entry name" value="Prokaryotic type I DNA topoisomerase"/>
    <property type="match status" value="1"/>
</dbReference>
<dbReference type="InterPro" id="IPR023405">
    <property type="entry name" value="Topo_IA_core_domain"/>
</dbReference>
<dbReference type="GO" id="GO:0003917">
    <property type="term" value="F:DNA topoisomerase type I (single strand cut, ATP-independent) activity"/>
    <property type="evidence" value="ECO:0007669"/>
    <property type="project" value="InterPro"/>
</dbReference>
<dbReference type="EMBL" id="RBNL01002513">
    <property type="protein sequence ID" value="RML70708.1"/>
    <property type="molecule type" value="Genomic_DNA"/>
</dbReference>
<feature type="non-terminal residue" evidence="3">
    <location>
        <position position="55"/>
    </location>
</feature>
<accession>A0A3M2Y5C2</accession>
<evidence type="ECO:0000256" key="1">
    <source>
        <dbReference type="ARBA" id="ARBA00023235"/>
    </source>
</evidence>
<proteinExistence type="predicted"/>
<dbReference type="GO" id="GO:0006265">
    <property type="term" value="P:DNA topological change"/>
    <property type="evidence" value="ECO:0007669"/>
    <property type="project" value="InterPro"/>
</dbReference>
<gene>
    <name evidence="3" type="ORF">APX70_07969</name>
</gene>
<dbReference type="PROSITE" id="PS52039">
    <property type="entry name" value="TOPO_IA_2"/>
    <property type="match status" value="1"/>
</dbReference>
<dbReference type="PANTHER" id="PTHR42785:SF1">
    <property type="entry name" value="DNA TOPOISOMERASE"/>
    <property type="match status" value="1"/>
</dbReference>
<sequence>ATIQDRGYVALHNRRFYSEKMGDIVTGRLSESFANLMDYGFTAGMEENLDDVAKG</sequence>
<keyword evidence="1 3" id="KW-0413">Isomerase</keyword>
<comment type="caution">
    <text evidence="3">The sequence shown here is derived from an EMBL/GenBank/DDBJ whole genome shotgun (WGS) entry which is preliminary data.</text>
</comment>
<evidence type="ECO:0000313" key="3">
    <source>
        <dbReference type="EMBL" id="RML70708.1"/>
    </source>
</evidence>
<dbReference type="InterPro" id="IPR013497">
    <property type="entry name" value="Topo_IA_cen"/>
</dbReference>
<organism evidence="3 4">
    <name type="scientific">Pseudomonas syringae pv. maculicola</name>
    <dbReference type="NCBI Taxonomy" id="59511"/>
    <lineage>
        <taxon>Bacteria</taxon>
        <taxon>Pseudomonadati</taxon>
        <taxon>Pseudomonadota</taxon>
        <taxon>Gammaproteobacteria</taxon>
        <taxon>Pseudomonadales</taxon>
        <taxon>Pseudomonadaceae</taxon>
        <taxon>Pseudomonas</taxon>
    </lineage>
</organism>
<dbReference type="InterPro" id="IPR000380">
    <property type="entry name" value="Topo_IA"/>
</dbReference>
<feature type="non-terminal residue" evidence="3">
    <location>
        <position position="1"/>
    </location>
</feature>
<dbReference type="PANTHER" id="PTHR42785">
    <property type="entry name" value="DNA TOPOISOMERASE, TYPE IA, CORE"/>
    <property type="match status" value="1"/>
</dbReference>
<name>A0A3M2Y5C2_PSEYM</name>
<evidence type="ECO:0000259" key="2">
    <source>
        <dbReference type="PROSITE" id="PS52039"/>
    </source>
</evidence>
<dbReference type="AlphaFoldDB" id="A0A3M2Y5C2"/>
<evidence type="ECO:0000313" key="4">
    <source>
        <dbReference type="Proteomes" id="UP000282378"/>
    </source>
</evidence>
<dbReference type="InterPro" id="IPR013824">
    <property type="entry name" value="Topo_IA_cen_sub1"/>
</dbReference>
<dbReference type="GO" id="GO:0003677">
    <property type="term" value="F:DNA binding"/>
    <property type="evidence" value="ECO:0007669"/>
    <property type="project" value="InterPro"/>
</dbReference>
<reference evidence="3 4" key="1">
    <citation type="submission" date="2018-08" db="EMBL/GenBank/DDBJ databases">
        <title>Recombination of ecologically and evolutionarily significant loci maintains genetic cohesion in the Pseudomonas syringae species complex.</title>
        <authorList>
            <person name="Dillon M."/>
            <person name="Thakur S."/>
            <person name="Almeida R.N.D."/>
            <person name="Weir B.S."/>
            <person name="Guttman D.S."/>
        </authorList>
    </citation>
    <scope>NUCLEOTIDE SEQUENCE [LARGE SCALE GENOMIC DNA]</scope>
    <source>
        <strain evidence="3 4">88_10</strain>
    </source>
</reference>
<protein>
    <submittedName>
        <fullName evidence="3">DNA topoisomerase 1</fullName>
    </submittedName>
</protein>
<feature type="domain" description="Topo IA-type catalytic" evidence="2">
    <location>
        <begin position="1"/>
        <end position="55"/>
    </location>
</feature>